<dbReference type="EMBL" id="AP024601">
    <property type="protein sequence ID" value="BCU80627.1"/>
    <property type="molecule type" value="Genomic_DNA"/>
</dbReference>
<keyword evidence="1" id="KW-1133">Transmembrane helix</keyword>
<reference evidence="2" key="2">
    <citation type="journal article" date="2021" name="Microbiol. Resour. Announc.">
        <title>Complete Genome Sequence of Polycladomyces abyssicola JIR-001T, Isolated from Hemipelagic Sediment in Deep Seawater.</title>
        <authorList>
            <person name="Tsubouchi T."/>
            <person name="Kaneko Y."/>
        </authorList>
    </citation>
    <scope>NUCLEOTIDE SEQUENCE</scope>
    <source>
        <strain evidence="2">JIR-001</strain>
    </source>
</reference>
<gene>
    <name evidence="2" type="ORF">JIR001_04100</name>
</gene>
<dbReference type="PROSITE" id="PS51257">
    <property type="entry name" value="PROKAR_LIPOPROTEIN"/>
    <property type="match status" value="1"/>
</dbReference>
<dbReference type="RefSeq" id="WP_212773974.1">
    <property type="nucleotide sequence ID" value="NZ_AP024601.1"/>
</dbReference>
<feature type="transmembrane region" description="Helical" evidence="1">
    <location>
        <begin position="121"/>
        <end position="142"/>
    </location>
</feature>
<dbReference type="KEGG" id="pabs:JIR001_04100"/>
<accession>A0A8D5ZM90</accession>
<name>A0A8D5ZM90_9BACL</name>
<organism evidence="2 3">
    <name type="scientific">Polycladomyces abyssicola</name>
    <dbReference type="NCBI Taxonomy" id="1125966"/>
    <lineage>
        <taxon>Bacteria</taxon>
        <taxon>Bacillati</taxon>
        <taxon>Bacillota</taxon>
        <taxon>Bacilli</taxon>
        <taxon>Bacillales</taxon>
        <taxon>Thermoactinomycetaceae</taxon>
        <taxon>Polycladomyces</taxon>
    </lineage>
</organism>
<feature type="transmembrane region" description="Helical" evidence="1">
    <location>
        <begin position="44"/>
        <end position="65"/>
    </location>
</feature>
<dbReference type="Proteomes" id="UP000677436">
    <property type="component" value="Chromosome"/>
</dbReference>
<evidence type="ECO:0000313" key="2">
    <source>
        <dbReference type="EMBL" id="BCU80627.1"/>
    </source>
</evidence>
<keyword evidence="3" id="KW-1185">Reference proteome</keyword>
<keyword evidence="1" id="KW-0472">Membrane</keyword>
<reference evidence="2" key="1">
    <citation type="journal article" date="2013" name="Int. J. Syst. Evol. Microbiol.">
        <title>Polycladomyces abyssicola gen. nov., sp. nov., a thermophilic filamentous bacterium isolated from hemipelagic sediment.</title>
        <authorList>
            <person name="Tsubouchi T."/>
            <person name="Shimane Y."/>
            <person name="Mori K."/>
            <person name="Usui K."/>
            <person name="Hiraki T."/>
            <person name="Tame A."/>
            <person name="Uematsu K."/>
            <person name="Maruyama T."/>
            <person name="Hatada Y."/>
        </authorList>
    </citation>
    <scope>NUCLEOTIDE SEQUENCE</scope>
    <source>
        <strain evidence="2">JIR-001</strain>
    </source>
</reference>
<evidence type="ECO:0008006" key="4">
    <source>
        <dbReference type="Google" id="ProtNLM"/>
    </source>
</evidence>
<evidence type="ECO:0000256" key="1">
    <source>
        <dbReference type="SAM" id="Phobius"/>
    </source>
</evidence>
<proteinExistence type="predicted"/>
<feature type="transmembrane region" description="Helical" evidence="1">
    <location>
        <begin position="12"/>
        <end position="38"/>
    </location>
</feature>
<keyword evidence="1" id="KW-0812">Transmembrane</keyword>
<feature type="transmembrane region" description="Helical" evidence="1">
    <location>
        <begin position="86"/>
        <end position="109"/>
    </location>
</feature>
<protein>
    <recommendedName>
        <fullName evidence="4">Transmembrane protein</fullName>
    </recommendedName>
</protein>
<evidence type="ECO:0000313" key="3">
    <source>
        <dbReference type="Proteomes" id="UP000677436"/>
    </source>
</evidence>
<sequence>MRQLVRLWLPHLLFVTGCAVFFFVYLELMISVVWRWGIINPSTIGSLIMWGALLIAYFIAGRWYIRWYARRVLYAMYPNNRRKQVKAAWMGGWAFIFPALVCLAAWIWGNVHDRGDMSNGYVVFAAIGTVAFFFAATVYGLWVRAELIGIDKTKMDG</sequence>
<dbReference type="AlphaFoldDB" id="A0A8D5ZM90"/>